<gene>
    <name evidence="1" type="ORF">UT24_C0016G0005</name>
</gene>
<comment type="caution">
    <text evidence="1">The sequence shown here is derived from an EMBL/GenBank/DDBJ whole genome shotgun (WGS) entry which is preliminary data.</text>
</comment>
<organism evidence="1 2">
    <name type="scientific">Candidatus Woesebacteria bacterium GW2011_GWB1_39_12</name>
    <dbReference type="NCBI Taxonomy" id="1618574"/>
    <lineage>
        <taxon>Bacteria</taxon>
        <taxon>Candidatus Woeseibacteriota</taxon>
    </lineage>
</organism>
<dbReference type="EMBL" id="LBWB01000016">
    <property type="protein sequence ID" value="KKR00116.1"/>
    <property type="molecule type" value="Genomic_DNA"/>
</dbReference>
<evidence type="ECO:0000313" key="2">
    <source>
        <dbReference type="Proteomes" id="UP000033881"/>
    </source>
</evidence>
<reference evidence="1 2" key="1">
    <citation type="journal article" date="2015" name="Nature">
        <title>rRNA introns, odd ribosomes, and small enigmatic genomes across a large radiation of phyla.</title>
        <authorList>
            <person name="Brown C.T."/>
            <person name="Hug L.A."/>
            <person name="Thomas B.C."/>
            <person name="Sharon I."/>
            <person name="Castelle C.J."/>
            <person name="Singh A."/>
            <person name="Wilkins M.J."/>
            <person name="Williams K.H."/>
            <person name="Banfield J.F."/>
        </authorList>
    </citation>
    <scope>NUCLEOTIDE SEQUENCE [LARGE SCALE GENOMIC DNA]</scope>
</reference>
<sequence>MDKLTKKEKAILDKLAIEGYVLVNDVKELEKIAPKLEKIFGRATEIYEQIK</sequence>
<proteinExistence type="predicted"/>
<name>A0A0G0MIF0_9BACT</name>
<accession>A0A0G0MIF0</accession>
<dbReference type="AlphaFoldDB" id="A0A0G0MIF0"/>
<dbReference type="STRING" id="1618574.UT24_C0016G0005"/>
<protein>
    <submittedName>
        <fullName evidence="1">Uncharacterized protein</fullName>
    </submittedName>
</protein>
<evidence type="ECO:0000313" key="1">
    <source>
        <dbReference type="EMBL" id="KKR00116.1"/>
    </source>
</evidence>
<dbReference type="Proteomes" id="UP000033881">
    <property type="component" value="Unassembled WGS sequence"/>
</dbReference>